<feature type="transmembrane region" description="Helical" evidence="12">
    <location>
        <begin position="337"/>
        <end position="359"/>
    </location>
</feature>
<dbReference type="PANTHER" id="PTHR39188">
    <property type="entry name" value="MEMBRANE-ASSOCIATED ZINC METALLOPROTEASE M50B"/>
    <property type="match status" value="1"/>
</dbReference>
<keyword evidence="6" id="KW-0479">Metal-binding</keyword>
<dbReference type="EMBL" id="FNDE01000007">
    <property type="protein sequence ID" value="SDG97778.1"/>
    <property type="molecule type" value="Genomic_DNA"/>
</dbReference>
<dbReference type="Proteomes" id="UP000198956">
    <property type="component" value="Unassembled WGS sequence"/>
</dbReference>
<keyword evidence="4 14" id="KW-0645">Protease</keyword>
<dbReference type="GO" id="GO:0016020">
    <property type="term" value="C:membrane"/>
    <property type="evidence" value="ECO:0007669"/>
    <property type="project" value="UniProtKB-SubCell"/>
</dbReference>
<feature type="transmembrane region" description="Helical" evidence="12">
    <location>
        <begin position="44"/>
        <end position="73"/>
    </location>
</feature>
<feature type="transmembrane region" description="Helical" evidence="12">
    <location>
        <begin position="115"/>
        <end position="135"/>
    </location>
</feature>
<evidence type="ECO:0000256" key="5">
    <source>
        <dbReference type="ARBA" id="ARBA00022692"/>
    </source>
</evidence>
<feature type="transmembrane region" description="Helical" evidence="12">
    <location>
        <begin position="12"/>
        <end position="32"/>
    </location>
</feature>
<comment type="similarity">
    <text evidence="3">Belongs to the peptidase M50B family.</text>
</comment>
<evidence type="ECO:0000256" key="3">
    <source>
        <dbReference type="ARBA" id="ARBA00007931"/>
    </source>
</evidence>
<evidence type="ECO:0000259" key="13">
    <source>
        <dbReference type="Pfam" id="PF02163"/>
    </source>
</evidence>
<dbReference type="AlphaFoldDB" id="A0A1G7YMN6"/>
<reference evidence="14 15" key="1">
    <citation type="submission" date="2016-10" db="EMBL/GenBank/DDBJ databases">
        <authorList>
            <person name="de Groot N.N."/>
        </authorList>
    </citation>
    <scope>NUCLEOTIDE SEQUENCE [LARGE SCALE GENOMIC DNA]</scope>
    <source>
        <strain evidence="14 15">L 420-91</strain>
    </source>
</reference>
<proteinExistence type="inferred from homology"/>
<dbReference type="Pfam" id="PF02163">
    <property type="entry name" value="Peptidase_M50"/>
    <property type="match status" value="2"/>
</dbReference>
<feature type="domain" description="Peptidase M50" evidence="13">
    <location>
        <begin position="62"/>
        <end position="136"/>
    </location>
</feature>
<gene>
    <name evidence="14" type="ORF">SAMN04489735_100769</name>
</gene>
<feature type="domain" description="Peptidase M50" evidence="13">
    <location>
        <begin position="142"/>
        <end position="175"/>
    </location>
</feature>
<keyword evidence="10" id="KW-0482">Metalloprotease</keyword>
<feature type="transmembrane region" description="Helical" evidence="12">
    <location>
        <begin position="85"/>
        <end position="103"/>
    </location>
</feature>
<dbReference type="GO" id="GO:0046872">
    <property type="term" value="F:metal ion binding"/>
    <property type="evidence" value="ECO:0007669"/>
    <property type="project" value="UniProtKB-KW"/>
</dbReference>
<evidence type="ECO:0000313" key="15">
    <source>
        <dbReference type="Proteomes" id="UP000198956"/>
    </source>
</evidence>
<dbReference type="GO" id="GO:0008237">
    <property type="term" value="F:metallopeptidase activity"/>
    <property type="evidence" value="ECO:0007669"/>
    <property type="project" value="UniProtKB-KW"/>
</dbReference>
<organism evidence="14 15">
    <name type="scientific">Aneurinibacillus thermoaerophilus</name>
    <dbReference type="NCBI Taxonomy" id="143495"/>
    <lineage>
        <taxon>Bacteria</taxon>
        <taxon>Bacillati</taxon>
        <taxon>Bacillota</taxon>
        <taxon>Bacilli</taxon>
        <taxon>Bacillales</taxon>
        <taxon>Paenibacillaceae</taxon>
        <taxon>Aneurinibacillus group</taxon>
        <taxon>Aneurinibacillus</taxon>
    </lineage>
</organism>
<evidence type="ECO:0000256" key="11">
    <source>
        <dbReference type="ARBA" id="ARBA00023136"/>
    </source>
</evidence>
<keyword evidence="11 12" id="KW-0472">Membrane</keyword>
<feature type="transmembrane region" description="Helical" evidence="12">
    <location>
        <begin position="142"/>
        <end position="164"/>
    </location>
</feature>
<comment type="subcellular location">
    <subcellularLocation>
        <location evidence="2">Membrane</location>
        <topology evidence="2">Multi-pass membrane protein</topology>
    </subcellularLocation>
</comment>
<evidence type="ECO:0000256" key="4">
    <source>
        <dbReference type="ARBA" id="ARBA00022670"/>
    </source>
</evidence>
<name>A0A1G7YMN6_ANETH</name>
<sequence length="368" mass="41411">MAETKKKRRGWGALGGLIGFLALLGSKLKFLLPLLKMGKFGTTIWTMALSVGAYMLIYPWTFAIGLVIMLFIHEMGHVWAAKRKKLPVSVPAFIPFLGALITMKKQPKDAETEAYVALGGPLLGTIGAAAALFLGIVTGYPVLYAIAMIGFFLNLINLLPIHPLDGGRIVTAISRWLWAFGLIGGLIIILYLKAIIFLLFWALFAWELYDKYIRKRKKERNGSRLRKEYVFLWIPVQQFDEKGLFIPAAEHCRSLPFTHVGDMAAKRDMLKIDYPGIEETKTFEYTSGLVHNAQLVKTEIANDQVKMTVELTVEPYKEEQGLIRDDKYYEVSPRTRWIYGLAYFGLAIVLGLLMVYTSVKIPQIPLAG</sequence>
<protein>
    <submittedName>
        <fullName evidence="14">Zn-dependent protease (Includes SpoIVFB)</fullName>
    </submittedName>
</protein>
<dbReference type="CDD" id="cd06160">
    <property type="entry name" value="S2P-M50_like_2"/>
    <property type="match status" value="1"/>
</dbReference>
<dbReference type="RefSeq" id="WP_057899526.1">
    <property type="nucleotide sequence ID" value="NZ_CP080764.1"/>
</dbReference>
<evidence type="ECO:0000256" key="9">
    <source>
        <dbReference type="ARBA" id="ARBA00022989"/>
    </source>
</evidence>
<dbReference type="PANTHER" id="PTHR39188:SF3">
    <property type="entry name" value="STAGE IV SPORULATION PROTEIN FB"/>
    <property type="match status" value="1"/>
</dbReference>
<comment type="cofactor">
    <cofactor evidence="1">
        <name>Zn(2+)</name>
        <dbReference type="ChEBI" id="CHEBI:29105"/>
    </cofactor>
</comment>
<feature type="transmembrane region" description="Helical" evidence="12">
    <location>
        <begin position="176"/>
        <end position="209"/>
    </location>
</feature>
<keyword evidence="9 12" id="KW-1133">Transmembrane helix</keyword>
<evidence type="ECO:0000256" key="7">
    <source>
        <dbReference type="ARBA" id="ARBA00022801"/>
    </source>
</evidence>
<evidence type="ECO:0000256" key="6">
    <source>
        <dbReference type="ARBA" id="ARBA00022723"/>
    </source>
</evidence>
<dbReference type="InterPro" id="IPR008915">
    <property type="entry name" value="Peptidase_M50"/>
</dbReference>
<evidence type="ECO:0000256" key="8">
    <source>
        <dbReference type="ARBA" id="ARBA00022833"/>
    </source>
</evidence>
<keyword evidence="5 12" id="KW-0812">Transmembrane</keyword>
<accession>A0A1G7YMN6</accession>
<evidence type="ECO:0000256" key="1">
    <source>
        <dbReference type="ARBA" id="ARBA00001947"/>
    </source>
</evidence>
<evidence type="ECO:0000256" key="2">
    <source>
        <dbReference type="ARBA" id="ARBA00004141"/>
    </source>
</evidence>
<evidence type="ECO:0000256" key="10">
    <source>
        <dbReference type="ARBA" id="ARBA00023049"/>
    </source>
</evidence>
<evidence type="ECO:0000256" key="12">
    <source>
        <dbReference type="SAM" id="Phobius"/>
    </source>
</evidence>
<evidence type="ECO:0000313" key="14">
    <source>
        <dbReference type="EMBL" id="SDG97778.1"/>
    </source>
</evidence>
<keyword evidence="7" id="KW-0378">Hydrolase</keyword>
<keyword evidence="8" id="KW-0862">Zinc</keyword>
<dbReference type="GeneID" id="97140771"/>
<dbReference type="GO" id="GO:0006508">
    <property type="term" value="P:proteolysis"/>
    <property type="evidence" value="ECO:0007669"/>
    <property type="project" value="UniProtKB-KW"/>
</dbReference>